<sequence>MSEESVNIYEAPEAELTQQNNGGNKPILNFDRFSAWGVFFLSLITLGIYSIYWLVSRANKANALAKHQVNQNLIYGYIAIYAINFVLAFTDISEVLSAIASIISLIVGLVFIFSLRTSLKELINEGSNEPVHLSGILTFFFYAIYFQYKINEAIDNQK</sequence>
<evidence type="ECO:0000256" key="1">
    <source>
        <dbReference type="SAM" id="Phobius"/>
    </source>
</evidence>
<evidence type="ECO:0000313" key="4">
    <source>
        <dbReference type="Proteomes" id="UP000265938"/>
    </source>
</evidence>
<keyword evidence="1" id="KW-0812">Transmembrane</keyword>
<keyword evidence="1" id="KW-0472">Membrane</keyword>
<reference evidence="3 4" key="1">
    <citation type="submission" date="2018-09" db="EMBL/GenBank/DDBJ databases">
        <title>Identification of marine bacteria producing industrial enzymes.</title>
        <authorList>
            <person name="Cheng T.H."/>
            <person name="Saidin J."/>
            <person name="Muhd D.D."/>
            <person name="Isa M.N.M."/>
            <person name="Bakar M.F.A."/>
            <person name="Ismail N."/>
        </authorList>
    </citation>
    <scope>NUCLEOTIDE SEQUENCE [LARGE SCALE GENOMIC DNA]</scope>
    <source>
        <strain evidence="3 4">MNAD 1.6</strain>
    </source>
</reference>
<feature type="transmembrane region" description="Helical" evidence="1">
    <location>
        <begin position="98"/>
        <end position="119"/>
    </location>
</feature>
<dbReference type="Pfam" id="PF14018">
    <property type="entry name" value="DUF4234"/>
    <property type="match status" value="1"/>
</dbReference>
<dbReference type="AlphaFoldDB" id="A0A3A3EH96"/>
<evidence type="ECO:0000259" key="2">
    <source>
        <dbReference type="Pfam" id="PF14018"/>
    </source>
</evidence>
<comment type="caution">
    <text evidence="3">The sequence shown here is derived from an EMBL/GenBank/DDBJ whole genome shotgun (WGS) entry which is preliminary data.</text>
</comment>
<dbReference type="Proteomes" id="UP000265938">
    <property type="component" value="Unassembled WGS sequence"/>
</dbReference>
<accession>A0A3A3EH96</accession>
<protein>
    <submittedName>
        <fullName evidence="3">DUF4234 domain-containing protein</fullName>
    </submittedName>
</protein>
<gene>
    <name evidence="3" type="ORF">D4741_14175</name>
</gene>
<name>A0A3A3EH96_9GAMM</name>
<organism evidence="3 4">
    <name type="scientific">Pseudoalteromonas gelatinilytica</name>
    <dbReference type="NCBI Taxonomy" id="1703256"/>
    <lineage>
        <taxon>Bacteria</taxon>
        <taxon>Pseudomonadati</taxon>
        <taxon>Pseudomonadota</taxon>
        <taxon>Gammaproteobacteria</taxon>
        <taxon>Alteromonadales</taxon>
        <taxon>Pseudoalteromonadaceae</taxon>
        <taxon>Pseudoalteromonas</taxon>
    </lineage>
</organism>
<dbReference type="InterPro" id="IPR025328">
    <property type="entry name" value="DUF4234"/>
</dbReference>
<dbReference type="RefSeq" id="WP_119853460.1">
    <property type="nucleotide sequence ID" value="NZ_QYSE01000003.1"/>
</dbReference>
<feature type="domain" description="DUF4234" evidence="2">
    <location>
        <begin position="34"/>
        <end position="155"/>
    </location>
</feature>
<feature type="transmembrane region" description="Helical" evidence="1">
    <location>
        <begin position="33"/>
        <end position="54"/>
    </location>
</feature>
<evidence type="ECO:0000313" key="3">
    <source>
        <dbReference type="EMBL" id="RJF34526.1"/>
    </source>
</evidence>
<keyword evidence="1" id="KW-1133">Transmembrane helix</keyword>
<proteinExistence type="predicted"/>
<dbReference type="EMBL" id="QYSE01000003">
    <property type="protein sequence ID" value="RJF34526.1"/>
    <property type="molecule type" value="Genomic_DNA"/>
</dbReference>
<feature type="transmembrane region" description="Helical" evidence="1">
    <location>
        <begin position="74"/>
        <end position="92"/>
    </location>
</feature>
<feature type="transmembrane region" description="Helical" evidence="1">
    <location>
        <begin position="131"/>
        <end position="148"/>
    </location>
</feature>